<evidence type="ECO:0000313" key="3">
    <source>
        <dbReference type="Proteomes" id="UP000296049"/>
    </source>
</evidence>
<feature type="region of interest" description="Disordered" evidence="1">
    <location>
        <begin position="78"/>
        <end position="121"/>
    </location>
</feature>
<keyword evidence="3" id="KW-1185">Reference proteome</keyword>
<feature type="compositionally biased region" description="Low complexity" evidence="1">
    <location>
        <begin position="89"/>
        <end position="100"/>
    </location>
</feature>
<dbReference type="AlphaFoldDB" id="R0JIP4"/>
<name>R0JIP4_ANAPL</name>
<organism evidence="2 3">
    <name type="scientific">Anas platyrhynchos</name>
    <name type="common">Mallard</name>
    <name type="synonym">Anas boschas</name>
    <dbReference type="NCBI Taxonomy" id="8839"/>
    <lineage>
        <taxon>Eukaryota</taxon>
        <taxon>Metazoa</taxon>
        <taxon>Chordata</taxon>
        <taxon>Craniata</taxon>
        <taxon>Vertebrata</taxon>
        <taxon>Euteleostomi</taxon>
        <taxon>Archelosauria</taxon>
        <taxon>Archosauria</taxon>
        <taxon>Dinosauria</taxon>
        <taxon>Saurischia</taxon>
        <taxon>Theropoda</taxon>
        <taxon>Coelurosauria</taxon>
        <taxon>Aves</taxon>
        <taxon>Neognathae</taxon>
        <taxon>Galloanserae</taxon>
        <taxon>Anseriformes</taxon>
        <taxon>Anatidae</taxon>
        <taxon>Anatinae</taxon>
        <taxon>Anas</taxon>
    </lineage>
</organism>
<evidence type="ECO:0000256" key="1">
    <source>
        <dbReference type="SAM" id="MobiDB-lite"/>
    </source>
</evidence>
<protein>
    <submittedName>
        <fullName evidence="2">Uncharacterized protein</fullName>
    </submittedName>
</protein>
<dbReference type="EMBL" id="KB743771">
    <property type="protein sequence ID" value="EOA97140.1"/>
    <property type="molecule type" value="Genomic_DNA"/>
</dbReference>
<dbReference type="Proteomes" id="UP000296049">
    <property type="component" value="Unassembled WGS sequence"/>
</dbReference>
<gene>
    <name evidence="2" type="ORF">Anapl_06139</name>
</gene>
<evidence type="ECO:0000313" key="2">
    <source>
        <dbReference type="EMBL" id="EOA97140.1"/>
    </source>
</evidence>
<sequence>MKRPTYLLPEALPMTAVPRFAEGSSNELQTAQLLEGCKRLANISDVLLKGQPFLVHFQPSCLRSNMEKMSTLEPTCTMLSGKGSTPAIPSGLSPSPHSSLQCTEDEKSQELGSQQPAADNAECRTWQTRAAEHWRTAVRRAEVGGMSATGTGTSPSHPEMCLEQTFRLQVRSVGEAQEAAQAAANSTAYDTPS</sequence>
<accession>R0JIP4</accession>
<proteinExistence type="predicted"/>
<reference evidence="3" key="1">
    <citation type="journal article" date="2013" name="Nat. Genet.">
        <title>The duck genome and transcriptome provide insight into an avian influenza virus reservoir species.</title>
        <authorList>
            <person name="Huang Y."/>
            <person name="Li Y."/>
            <person name="Burt D.W."/>
            <person name="Chen H."/>
            <person name="Zhang Y."/>
            <person name="Qian W."/>
            <person name="Kim H."/>
            <person name="Gan S."/>
            <person name="Zhao Y."/>
            <person name="Li J."/>
            <person name="Yi K."/>
            <person name="Feng H."/>
            <person name="Zhu P."/>
            <person name="Li B."/>
            <person name="Liu Q."/>
            <person name="Fairley S."/>
            <person name="Magor K.E."/>
            <person name="Du Z."/>
            <person name="Hu X."/>
            <person name="Goodman L."/>
            <person name="Tafer H."/>
            <person name="Vignal A."/>
            <person name="Lee T."/>
            <person name="Kim K.W."/>
            <person name="Sheng Z."/>
            <person name="An Y."/>
            <person name="Searle S."/>
            <person name="Herrero J."/>
            <person name="Groenen M.A."/>
            <person name="Crooijmans R.P."/>
            <person name="Faraut T."/>
            <person name="Cai Q."/>
            <person name="Webster R.G."/>
            <person name="Aldridge J.R."/>
            <person name="Warren W.C."/>
            <person name="Bartschat S."/>
            <person name="Kehr S."/>
            <person name="Marz M."/>
            <person name="Stadler P.F."/>
            <person name="Smith J."/>
            <person name="Kraus R.H."/>
            <person name="Zhao Y."/>
            <person name="Ren L."/>
            <person name="Fei J."/>
            <person name="Morisson M."/>
            <person name="Kaiser P."/>
            <person name="Griffin D.K."/>
            <person name="Rao M."/>
            <person name="Pitel F."/>
            <person name="Wang J."/>
            <person name="Li N."/>
        </authorList>
    </citation>
    <scope>NUCLEOTIDE SEQUENCE [LARGE SCALE GENOMIC DNA]</scope>
</reference>